<feature type="domain" description="SAM" evidence="6">
    <location>
        <begin position="116"/>
        <end position="154"/>
    </location>
</feature>
<dbReference type="Proteomes" id="UP001434883">
    <property type="component" value="Unassembled WGS sequence"/>
</dbReference>
<dbReference type="PROSITE" id="PS50105">
    <property type="entry name" value="SAM_DOMAIN"/>
    <property type="match status" value="1"/>
</dbReference>
<protein>
    <submittedName>
        <fullName evidence="7">Ephrin type-A receptor 7</fullName>
    </submittedName>
</protein>
<comment type="subcellular location">
    <subcellularLocation>
        <location evidence="1">Membrane</location>
        <topology evidence="1">Single-pass membrane protein</topology>
    </subcellularLocation>
</comment>
<keyword evidence="4" id="KW-0472">Membrane</keyword>
<evidence type="ECO:0000256" key="5">
    <source>
        <dbReference type="ARBA" id="ARBA00023170"/>
    </source>
</evidence>
<dbReference type="Pfam" id="PF07647">
    <property type="entry name" value="SAM_2"/>
    <property type="match status" value="1"/>
</dbReference>
<evidence type="ECO:0000259" key="6">
    <source>
        <dbReference type="PROSITE" id="PS50105"/>
    </source>
</evidence>
<keyword evidence="5 7" id="KW-0675">Receptor</keyword>
<dbReference type="InterPro" id="IPR011009">
    <property type="entry name" value="Kinase-like_dom_sf"/>
</dbReference>
<organism evidence="7 8">
    <name type="scientific">Xenoophorus captivus</name>
    <dbReference type="NCBI Taxonomy" id="1517983"/>
    <lineage>
        <taxon>Eukaryota</taxon>
        <taxon>Metazoa</taxon>
        <taxon>Chordata</taxon>
        <taxon>Craniata</taxon>
        <taxon>Vertebrata</taxon>
        <taxon>Euteleostomi</taxon>
        <taxon>Actinopterygii</taxon>
        <taxon>Neopterygii</taxon>
        <taxon>Teleostei</taxon>
        <taxon>Neoteleostei</taxon>
        <taxon>Acanthomorphata</taxon>
        <taxon>Ovalentaria</taxon>
        <taxon>Atherinomorphae</taxon>
        <taxon>Cyprinodontiformes</taxon>
        <taxon>Goodeidae</taxon>
        <taxon>Xenoophorus</taxon>
    </lineage>
</organism>
<keyword evidence="2" id="KW-0547">Nucleotide-binding</keyword>
<sequence>VIKAIDEGYRLPAPMDCPPGLHQLMLDCWQKDRAERPKFDQIVGILDKMIRNPNTLKTPVGTCTSAGCRLLLLCLALFLTVISAEHFLSTLDINVSLCSSCRPISPLLDQSTPDFAAFRSVGEWLEAIKMERYRDNFTAAGYSSLESVARMSIE</sequence>
<dbReference type="SUPFAM" id="SSF56112">
    <property type="entry name" value="Protein kinase-like (PK-like)"/>
    <property type="match status" value="1"/>
</dbReference>
<dbReference type="InterPro" id="IPR050449">
    <property type="entry name" value="Ephrin_rcpt_TKs"/>
</dbReference>
<evidence type="ECO:0000256" key="3">
    <source>
        <dbReference type="ARBA" id="ARBA00022840"/>
    </source>
</evidence>
<accession>A0ABV0R487</accession>
<dbReference type="PANTHER" id="PTHR46877:SF9">
    <property type="entry name" value="EPHRIN TYPE-A RECEPTOR 7"/>
    <property type="match status" value="1"/>
</dbReference>
<reference evidence="7 8" key="1">
    <citation type="submission" date="2021-06" db="EMBL/GenBank/DDBJ databases">
        <authorList>
            <person name="Palmer J.M."/>
        </authorList>
    </citation>
    <scope>NUCLEOTIDE SEQUENCE [LARGE SCALE GENOMIC DNA]</scope>
    <source>
        <strain evidence="7 8">XC_2019</strain>
        <tissue evidence="7">Muscle</tissue>
    </source>
</reference>
<keyword evidence="8" id="KW-1185">Reference proteome</keyword>
<dbReference type="InterPro" id="IPR001245">
    <property type="entry name" value="Ser-Thr/Tyr_kinase_cat_dom"/>
</dbReference>
<dbReference type="InterPro" id="IPR013761">
    <property type="entry name" value="SAM/pointed_sf"/>
</dbReference>
<dbReference type="EMBL" id="JAHRIN010034053">
    <property type="protein sequence ID" value="MEQ2202940.1"/>
    <property type="molecule type" value="Genomic_DNA"/>
</dbReference>
<evidence type="ECO:0000256" key="4">
    <source>
        <dbReference type="ARBA" id="ARBA00023136"/>
    </source>
</evidence>
<evidence type="ECO:0000256" key="2">
    <source>
        <dbReference type="ARBA" id="ARBA00022741"/>
    </source>
</evidence>
<dbReference type="SUPFAM" id="SSF47769">
    <property type="entry name" value="SAM/Pointed domain"/>
    <property type="match status" value="1"/>
</dbReference>
<keyword evidence="3" id="KW-0067">ATP-binding</keyword>
<evidence type="ECO:0000313" key="7">
    <source>
        <dbReference type="EMBL" id="MEQ2202940.1"/>
    </source>
</evidence>
<evidence type="ECO:0000256" key="1">
    <source>
        <dbReference type="ARBA" id="ARBA00004167"/>
    </source>
</evidence>
<name>A0ABV0R487_9TELE</name>
<dbReference type="PANTHER" id="PTHR46877">
    <property type="entry name" value="EPH RECEPTOR A5"/>
    <property type="match status" value="1"/>
</dbReference>
<feature type="non-terminal residue" evidence="7">
    <location>
        <position position="1"/>
    </location>
</feature>
<comment type="caution">
    <text evidence="7">The sequence shown here is derived from an EMBL/GenBank/DDBJ whole genome shotgun (WGS) entry which is preliminary data.</text>
</comment>
<dbReference type="Pfam" id="PF07714">
    <property type="entry name" value="PK_Tyr_Ser-Thr"/>
    <property type="match status" value="1"/>
</dbReference>
<gene>
    <name evidence="7" type="primary">EPHA7_5</name>
    <name evidence="7" type="ORF">XENOCAPTIV_020586</name>
</gene>
<proteinExistence type="predicted"/>
<evidence type="ECO:0000313" key="8">
    <source>
        <dbReference type="Proteomes" id="UP001434883"/>
    </source>
</evidence>
<dbReference type="Gene3D" id="1.10.150.50">
    <property type="entry name" value="Transcription Factor, Ets-1"/>
    <property type="match status" value="1"/>
</dbReference>
<dbReference type="InterPro" id="IPR001660">
    <property type="entry name" value="SAM"/>
</dbReference>
<dbReference type="Gene3D" id="1.10.510.10">
    <property type="entry name" value="Transferase(Phosphotransferase) domain 1"/>
    <property type="match status" value="1"/>
</dbReference>